<dbReference type="InterPro" id="IPR000192">
    <property type="entry name" value="Aminotrans_V_dom"/>
</dbReference>
<accession>A0A6A6JRM0</accession>
<reference evidence="3" key="1">
    <citation type="journal article" date="2020" name="Stud. Mycol.">
        <title>101 Dothideomycetes genomes: a test case for predicting lifestyles and emergence of pathogens.</title>
        <authorList>
            <person name="Haridas S."/>
            <person name="Albert R."/>
            <person name="Binder M."/>
            <person name="Bloem J."/>
            <person name="Labutti K."/>
            <person name="Salamov A."/>
            <person name="Andreopoulos B."/>
            <person name="Baker S."/>
            <person name="Barry K."/>
            <person name="Bills G."/>
            <person name="Bluhm B."/>
            <person name="Cannon C."/>
            <person name="Castanera R."/>
            <person name="Culley D."/>
            <person name="Daum C."/>
            <person name="Ezra D."/>
            <person name="Gonzalez J."/>
            <person name="Henrissat B."/>
            <person name="Kuo A."/>
            <person name="Liang C."/>
            <person name="Lipzen A."/>
            <person name="Lutzoni F."/>
            <person name="Magnuson J."/>
            <person name="Mondo S."/>
            <person name="Nolan M."/>
            <person name="Ohm R."/>
            <person name="Pangilinan J."/>
            <person name="Park H.-J."/>
            <person name="Ramirez L."/>
            <person name="Alfaro M."/>
            <person name="Sun H."/>
            <person name="Tritt A."/>
            <person name="Yoshinaga Y."/>
            <person name="Zwiers L.-H."/>
            <person name="Turgeon B."/>
            <person name="Goodwin S."/>
            <person name="Spatafora J."/>
            <person name="Crous P."/>
            <person name="Grigoriev I."/>
        </authorList>
    </citation>
    <scope>NUCLEOTIDE SEQUENCE</scope>
    <source>
        <strain evidence="3">CBS 379.55</strain>
    </source>
</reference>
<dbReference type="PANTHER" id="PTHR43092">
    <property type="entry name" value="L-CYSTEINE DESULFHYDRASE"/>
    <property type="match status" value="1"/>
</dbReference>
<sequence>MTTNSTLEEKSAQEVVRFGKEMRGQFLFAEGWRNLNHGSFGTYPKTVRTALHHYQSLAEARPDSFIRYDYPNLLDASRAAIAALVHAAVEECVFVPNATTGVNTVLRNLIFEPGDYILYTSTIYGACHKTIEYITETTPAEAVCVEFTLPVEEEWFVEAFREKIQEVEKRGGRVKVAIFDTIVSMPGVRLPFEKLARLCREMGVLSLVDGAHAVGHTQLDLAELDADFFVSNCHKWLHVPRGCALFHVPTRNHHLLRSTLPTSHGFIPKPRRGVTITNPLPSVGTKSAYITNFEFVGTIDNSPYLCVPDAIKWRASIGGEEKIMKYCQDLARKAAHRAAEILGTEVLDNSTGSLTRGCALSNTRLPLEYAEIEAVGVKAGVAKEDVGVQVRNWLSRAVIDEYDTFMALMFYGGAWWVRWSGQVYLELEDFEWGAERLKELCARVREGEFAVAKSA</sequence>
<dbReference type="GeneID" id="54549927"/>
<dbReference type="Pfam" id="PF00266">
    <property type="entry name" value="Aminotran_5"/>
    <property type="match status" value="1"/>
</dbReference>
<keyword evidence="4" id="KW-1185">Reference proteome</keyword>
<dbReference type="GO" id="GO:0016740">
    <property type="term" value="F:transferase activity"/>
    <property type="evidence" value="ECO:0007669"/>
    <property type="project" value="UniProtKB-KW"/>
</dbReference>
<keyword evidence="3" id="KW-0808">Transferase</keyword>
<evidence type="ECO:0000256" key="1">
    <source>
        <dbReference type="ARBA" id="ARBA00022898"/>
    </source>
</evidence>
<dbReference type="AlphaFoldDB" id="A0A6A6JRM0"/>
<organism evidence="3 4">
    <name type="scientific">Westerdykella ornata</name>
    <dbReference type="NCBI Taxonomy" id="318751"/>
    <lineage>
        <taxon>Eukaryota</taxon>
        <taxon>Fungi</taxon>
        <taxon>Dikarya</taxon>
        <taxon>Ascomycota</taxon>
        <taxon>Pezizomycotina</taxon>
        <taxon>Dothideomycetes</taxon>
        <taxon>Pleosporomycetidae</taxon>
        <taxon>Pleosporales</taxon>
        <taxon>Sporormiaceae</taxon>
        <taxon>Westerdykella</taxon>
    </lineage>
</organism>
<dbReference type="EMBL" id="ML986486">
    <property type="protein sequence ID" value="KAF2279270.1"/>
    <property type="molecule type" value="Genomic_DNA"/>
</dbReference>
<evidence type="ECO:0000259" key="2">
    <source>
        <dbReference type="Pfam" id="PF00266"/>
    </source>
</evidence>
<dbReference type="Proteomes" id="UP000800097">
    <property type="component" value="Unassembled WGS sequence"/>
</dbReference>
<dbReference type="InterPro" id="IPR015421">
    <property type="entry name" value="PyrdxlP-dep_Trfase_major"/>
</dbReference>
<evidence type="ECO:0000313" key="4">
    <source>
        <dbReference type="Proteomes" id="UP000800097"/>
    </source>
</evidence>
<keyword evidence="1" id="KW-0663">Pyridoxal phosphate</keyword>
<proteinExistence type="predicted"/>
<dbReference type="SUPFAM" id="SSF53383">
    <property type="entry name" value="PLP-dependent transferases"/>
    <property type="match status" value="1"/>
</dbReference>
<gene>
    <name evidence="3" type="ORF">EI97DRAFT_412149</name>
</gene>
<name>A0A6A6JRM0_WESOR</name>
<protein>
    <submittedName>
        <fullName evidence="3">PLP-dependent transferase</fullName>
    </submittedName>
</protein>
<dbReference type="RefSeq" id="XP_033656809.1">
    <property type="nucleotide sequence ID" value="XM_033796752.1"/>
</dbReference>
<dbReference type="OrthoDB" id="5978656at2759"/>
<feature type="domain" description="Aminotransferase class V" evidence="2">
    <location>
        <begin position="70"/>
        <end position="257"/>
    </location>
</feature>
<dbReference type="PANTHER" id="PTHR43092:SF2">
    <property type="entry name" value="HERCYNYLCYSTEINE SULFOXIDE LYASE"/>
    <property type="match status" value="1"/>
</dbReference>
<dbReference type="Gene3D" id="3.40.640.10">
    <property type="entry name" value="Type I PLP-dependent aspartate aminotransferase-like (Major domain)"/>
    <property type="match status" value="1"/>
</dbReference>
<dbReference type="InterPro" id="IPR015424">
    <property type="entry name" value="PyrdxlP-dep_Trfase"/>
</dbReference>
<evidence type="ECO:0000313" key="3">
    <source>
        <dbReference type="EMBL" id="KAF2279270.1"/>
    </source>
</evidence>